<organism evidence="2 3">
    <name type="scientific">Diaporthe eres</name>
    <name type="common">Phomopsis oblonga</name>
    <dbReference type="NCBI Taxonomy" id="83184"/>
    <lineage>
        <taxon>Eukaryota</taxon>
        <taxon>Fungi</taxon>
        <taxon>Dikarya</taxon>
        <taxon>Ascomycota</taxon>
        <taxon>Pezizomycotina</taxon>
        <taxon>Sordariomycetes</taxon>
        <taxon>Sordariomycetidae</taxon>
        <taxon>Diaporthales</taxon>
        <taxon>Diaporthaceae</taxon>
        <taxon>Diaporthe</taxon>
        <taxon>Diaporthe eres species complex</taxon>
    </lineage>
</organism>
<evidence type="ECO:0000313" key="2">
    <source>
        <dbReference type="EMBL" id="KAK7732705.1"/>
    </source>
</evidence>
<name>A0ABR1PCP5_DIAER</name>
<accession>A0ABR1PCP5</accession>
<evidence type="ECO:0000256" key="1">
    <source>
        <dbReference type="SAM" id="MobiDB-lite"/>
    </source>
</evidence>
<gene>
    <name evidence="2" type="ORF">SLS63_004960</name>
</gene>
<dbReference type="Proteomes" id="UP001430848">
    <property type="component" value="Unassembled WGS sequence"/>
</dbReference>
<reference evidence="2 3" key="1">
    <citation type="submission" date="2024-02" db="EMBL/GenBank/DDBJ databases">
        <title>De novo assembly and annotation of 12 fungi associated with fruit tree decline syndrome in Ontario, Canada.</title>
        <authorList>
            <person name="Sulman M."/>
            <person name="Ellouze W."/>
            <person name="Ilyukhin E."/>
        </authorList>
    </citation>
    <scope>NUCLEOTIDE SEQUENCE [LARGE SCALE GENOMIC DNA]</scope>
    <source>
        <strain evidence="2 3">M169</strain>
    </source>
</reference>
<sequence length="106" mass="11329">MTPTASSAEQGHQPPSAFTDLAGSIRRITDGTYNRAEDLPEEIETQIAAIENTRGTISGRDQTEVLSAVLETTRLHKRKLKELLSIVQGLDTGIQPGSGAQLSRAG</sequence>
<feature type="compositionally biased region" description="Polar residues" evidence="1">
    <location>
        <begin position="1"/>
        <end position="10"/>
    </location>
</feature>
<feature type="region of interest" description="Disordered" evidence="1">
    <location>
        <begin position="1"/>
        <end position="25"/>
    </location>
</feature>
<keyword evidence="3" id="KW-1185">Reference proteome</keyword>
<comment type="caution">
    <text evidence="2">The sequence shown here is derived from an EMBL/GenBank/DDBJ whole genome shotgun (WGS) entry which is preliminary data.</text>
</comment>
<dbReference type="EMBL" id="JAKNSF020000019">
    <property type="protein sequence ID" value="KAK7732705.1"/>
    <property type="molecule type" value="Genomic_DNA"/>
</dbReference>
<evidence type="ECO:0000313" key="3">
    <source>
        <dbReference type="Proteomes" id="UP001430848"/>
    </source>
</evidence>
<proteinExistence type="predicted"/>
<protein>
    <submittedName>
        <fullName evidence="2">Uncharacterized protein</fullName>
    </submittedName>
</protein>